<organism evidence="1 2">
    <name type="scientific">Clostridium frigoris</name>
    <dbReference type="NCBI Taxonomy" id="205327"/>
    <lineage>
        <taxon>Bacteria</taxon>
        <taxon>Bacillati</taxon>
        <taxon>Bacillota</taxon>
        <taxon>Clostridia</taxon>
        <taxon>Eubacteriales</taxon>
        <taxon>Clostridiaceae</taxon>
        <taxon>Clostridium</taxon>
    </lineage>
</organism>
<evidence type="ECO:0000313" key="1">
    <source>
        <dbReference type="EMBL" id="MBU3160756.1"/>
    </source>
</evidence>
<keyword evidence="2" id="KW-1185">Reference proteome</keyword>
<evidence type="ECO:0000313" key="2">
    <source>
        <dbReference type="Proteomes" id="UP000776252"/>
    </source>
</evidence>
<gene>
    <name evidence="1" type="ORF">KPL37_13490</name>
</gene>
<sequence>MINYFELSNECAIEISKIYNIPEFSLYRGNIVTISEMYNIPIEDLIKIIEQSNVDDY</sequence>
<protein>
    <submittedName>
        <fullName evidence="1">Uncharacterized protein</fullName>
    </submittedName>
</protein>
<dbReference type="EMBL" id="JAHLDV010000035">
    <property type="protein sequence ID" value="MBU3160756.1"/>
    <property type="molecule type" value="Genomic_DNA"/>
</dbReference>
<reference evidence="1 2" key="1">
    <citation type="submission" date="2021-06" db="EMBL/GenBank/DDBJ databases">
        <title>Clostridia strains as spoilage organisms.</title>
        <authorList>
            <person name="Wambui J."/>
            <person name="Stephan R."/>
            <person name="Stevens M.J.A."/>
        </authorList>
    </citation>
    <scope>NUCLEOTIDE SEQUENCE [LARGE SCALE GENOMIC DNA]</scope>
    <source>
        <strain evidence="1 2">DSM 14204</strain>
    </source>
</reference>
<dbReference type="Proteomes" id="UP000776252">
    <property type="component" value="Unassembled WGS sequence"/>
</dbReference>
<accession>A0ABS6BV10</accession>
<comment type="caution">
    <text evidence="1">The sequence shown here is derived from an EMBL/GenBank/DDBJ whole genome shotgun (WGS) entry which is preliminary data.</text>
</comment>
<dbReference type="RefSeq" id="WP_216150201.1">
    <property type="nucleotide sequence ID" value="NZ_JAHLDV010000035.1"/>
</dbReference>
<name>A0ABS6BV10_9CLOT</name>
<proteinExistence type="predicted"/>